<dbReference type="Proteomes" id="UP000292447">
    <property type="component" value="Chromosome II"/>
</dbReference>
<feature type="region of interest" description="Disordered" evidence="2">
    <location>
        <begin position="40"/>
        <end position="67"/>
    </location>
</feature>
<dbReference type="PANTHER" id="PTHR43173:SF37">
    <property type="entry name" value="ABC1 FAMILY PROTEIN C10F6.14C"/>
    <property type="match status" value="1"/>
</dbReference>
<keyword evidence="4" id="KW-0808">Transferase</keyword>
<gene>
    <name evidence="4" type="primary">MPUL0B05990</name>
    <name evidence="4" type="ORF">METSCH_B05990</name>
</gene>
<accession>A0A4P6XJE7</accession>
<organism evidence="4 5">
    <name type="scientific">Metschnikowia aff. pulcherrima</name>
    <dbReference type="NCBI Taxonomy" id="2163413"/>
    <lineage>
        <taxon>Eukaryota</taxon>
        <taxon>Fungi</taxon>
        <taxon>Dikarya</taxon>
        <taxon>Ascomycota</taxon>
        <taxon>Saccharomycotina</taxon>
        <taxon>Pichiomycetes</taxon>
        <taxon>Metschnikowiaceae</taxon>
        <taxon>Metschnikowia</taxon>
    </lineage>
</organism>
<dbReference type="InterPro" id="IPR051130">
    <property type="entry name" value="Mito_struct-func_regulator"/>
</dbReference>
<feature type="compositionally biased region" description="Polar residues" evidence="2">
    <location>
        <begin position="40"/>
        <end position="60"/>
    </location>
</feature>
<keyword evidence="5" id="KW-1185">Reference proteome</keyword>
<evidence type="ECO:0000256" key="1">
    <source>
        <dbReference type="ARBA" id="ARBA00009670"/>
    </source>
</evidence>
<proteinExistence type="inferred from homology"/>
<evidence type="ECO:0000259" key="3">
    <source>
        <dbReference type="Pfam" id="PF03109"/>
    </source>
</evidence>
<evidence type="ECO:0000313" key="5">
    <source>
        <dbReference type="Proteomes" id="UP000292447"/>
    </source>
</evidence>
<dbReference type="STRING" id="2163413.A0A4P6XJE7"/>
<dbReference type="Pfam" id="PF03109">
    <property type="entry name" value="ABC1"/>
    <property type="match status" value="1"/>
</dbReference>
<dbReference type="SUPFAM" id="SSF56112">
    <property type="entry name" value="Protein kinase-like (PK-like)"/>
    <property type="match status" value="1"/>
</dbReference>
<comment type="similarity">
    <text evidence="1">Belongs to the protein kinase superfamily. ADCK protein kinase family.</text>
</comment>
<feature type="domain" description="ABC1 atypical kinase-like" evidence="3">
    <location>
        <begin position="172"/>
        <end position="418"/>
    </location>
</feature>
<evidence type="ECO:0000313" key="4">
    <source>
        <dbReference type="EMBL" id="QBM87397.1"/>
    </source>
</evidence>
<dbReference type="PANTHER" id="PTHR43173">
    <property type="entry name" value="ABC1 FAMILY PROTEIN"/>
    <property type="match status" value="1"/>
</dbReference>
<name>A0A4P6XJE7_9ASCO</name>
<dbReference type="CDD" id="cd13969">
    <property type="entry name" value="ADCK1-like"/>
    <property type="match status" value="1"/>
</dbReference>
<sequence length="576" mass="65229">MHRVFIRRLASPCVPQRPSAGFTRLFHNNIASSSLGAKKPIQSTTAKNASTQIRHNSTSYGKHKGKEGKGNSWARRVLYVSSAAVLAFLVDEYFYASVAQRSVRAVYVLSLVAWKYANGDKYATVDDLHEDCAERIFAMIRENKGLYVKLGQAIANQGALFPLAYQKRFTKLYDDAPNDTWHEIDRLLKNHLGENYETVVFEYINHSPIASALIAQVHQARLKNGQSVAVKVQHPYIARQIHADLAVYRLMSAVYAKAFDLPLDFSTEYISKQLLKEADFTHECENSQRLKELIAADLSATALNVYVPDNFPELAASQVLVTEWIDGISLTDRQKLVDAKISLSRLMTQYTSIFAKQIFSYGFVHSDPHPGNILVRIREGKQQIVILDHGLYIELPPKFKAEYCSLWQNLLGLDLLKIGALANEWGIGSPELLESMVQLKPPKTLAENAPSSTELLRILFKDKDKFPPDLLFLQRTMRMMQNLNQSMGSPINRINLLTEISLDSVLSKQRSWADTALYVTVKVTLFFSNLVFWLVRARQILLGDRYGEKGEGLEDYIDKYMRENARAFGINIAEEI</sequence>
<dbReference type="InterPro" id="IPR011009">
    <property type="entry name" value="Kinase-like_dom_sf"/>
</dbReference>
<reference evidence="5" key="1">
    <citation type="submission" date="2019-03" db="EMBL/GenBank/DDBJ databases">
        <title>Snf2 controls pulcherriminic acid biosynthesis and connects pigmentation and antifungal activity of the yeast Metschnikowia pulcherrima.</title>
        <authorList>
            <person name="Gore-Lloyd D."/>
            <person name="Sumann I."/>
            <person name="Brachmann A.O."/>
            <person name="Schneeberger K."/>
            <person name="Ortiz-Merino R.A."/>
            <person name="Moreno-Beltran M."/>
            <person name="Schlaefli M."/>
            <person name="Kirner P."/>
            <person name="Santos Kron A."/>
            <person name="Wolfe K.H."/>
            <person name="Piel J."/>
            <person name="Ahrens C.H."/>
            <person name="Henk D."/>
            <person name="Freimoser F.M."/>
        </authorList>
    </citation>
    <scope>NUCLEOTIDE SEQUENCE [LARGE SCALE GENOMIC DNA]</scope>
    <source>
        <strain evidence="5">APC 1.2</strain>
    </source>
</reference>
<dbReference type="GO" id="GO:0016301">
    <property type="term" value="F:kinase activity"/>
    <property type="evidence" value="ECO:0007669"/>
    <property type="project" value="UniProtKB-KW"/>
</dbReference>
<evidence type="ECO:0000256" key="2">
    <source>
        <dbReference type="SAM" id="MobiDB-lite"/>
    </source>
</evidence>
<dbReference type="AlphaFoldDB" id="A0A4P6XJE7"/>
<protein>
    <submittedName>
        <fullName evidence="4">AarF domain-containing kinase</fullName>
    </submittedName>
</protein>
<dbReference type="InterPro" id="IPR045307">
    <property type="entry name" value="ADCK1_dom"/>
</dbReference>
<dbReference type="EMBL" id="CP034457">
    <property type="protein sequence ID" value="QBM87397.1"/>
    <property type="molecule type" value="Genomic_DNA"/>
</dbReference>
<dbReference type="InterPro" id="IPR004147">
    <property type="entry name" value="ABC1_dom"/>
</dbReference>
<keyword evidence="4" id="KW-0418">Kinase</keyword>